<organism evidence="1 2">
    <name type="scientific">Nonomuraea salmonea</name>
    <dbReference type="NCBI Taxonomy" id="46181"/>
    <lineage>
        <taxon>Bacteria</taxon>
        <taxon>Bacillati</taxon>
        <taxon>Actinomycetota</taxon>
        <taxon>Actinomycetes</taxon>
        <taxon>Streptosporangiales</taxon>
        <taxon>Streptosporangiaceae</taxon>
        <taxon>Nonomuraea</taxon>
    </lineage>
</organism>
<dbReference type="RefSeq" id="WP_379485208.1">
    <property type="nucleotide sequence ID" value="NZ_JBHMCF010000057.1"/>
</dbReference>
<gene>
    <name evidence="1" type="ORF">ACFFR3_45935</name>
</gene>
<evidence type="ECO:0000313" key="2">
    <source>
        <dbReference type="Proteomes" id="UP001589568"/>
    </source>
</evidence>
<proteinExistence type="predicted"/>
<accession>A0ABV5P330</accession>
<evidence type="ECO:0000313" key="1">
    <source>
        <dbReference type="EMBL" id="MFB9476877.1"/>
    </source>
</evidence>
<reference evidence="1 2" key="1">
    <citation type="submission" date="2024-09" db="EMBL/GenBank/DDBJ databases">
        <authorList>
            <person name="Sun Q."/>
            <person name="Mori K."/>
        </authorList>
    </citation>
    <scope>NUCLEOTIDE SEQUENCE [LARGE SCALE GENOMIC DNA]</scope>
    <source>
        <strain evidence="1 2">JCM 3324</strain>
    </source>
</reference>
<dbReference type="EMBL" id="JBHMCF010000057">
    <property type="protein sequence ID" value="MFB9476877.1"/>
    <property type="molecule type" value="Genomic_DNA"/>
</dbReference>
<name>A0ABV5P330_9ACTN</name>
<dbReference type="Proteomes" id="UP001589568">
    <property type="component" value="Unassembled WGS sequence"/>
</dbReference>
<sequence>MPQSRPAPLDGVPRYTQWDAVPEGLYTKTQLSRLNPPRRLTRGAVPAGQVLYYGNRYAPLYGLDQTVEKTPPSAAQLASVKRAAAAQHICKRCDARTHSTVTDDNPPDPGLDVKPWIGRLCSQCRYALTTLRRHYENQQLAREYVLATARHGVIAVMADDPAEPRRLALVLFQVPQPEEMPELSVWDPPACRVCGCTDERACPGGCAWVSDPFVLSDLCSACWERSGGYVGDVLVDVKLAPPGTTPAGGEHSYADTIRMIDEVMRGRWPDGDTPMFAGWAEPVRQPLAVLAAALGEEELQERRAVSRAPERPMPWGALDAFGWACAVPRGTVLDVEVGKRWRYHRSEPVKGVDSPEYYPPVLGRPGFTGDLVEDAHLLVGILARISDGSEPVSERAPWLAYPPQDGVHDNDLLNA</sequence>
<protein>
    <submittedName>
        <fullName evidence="1">Uncharacterized protein</fullName>
    </submittedName>
</protein>
<keyword evidence="2" id="KW-1185">Reference proteome</keyword>
<comment type="caution">
    <text evidence="1">The sequence shown here is derived from an EMBL/GenBank/DDBJ whole genome shotgun (WGS) entry which is preliminary data.</text>
</comment>